<name>A0A2L2T196_9HYPO</name>
<dbReference type="SUPFAM" id="SSF54001">
    <property type="entry name" value="Cysteine proteinases"/>
    <property type="match status" value="1"/>
</dbReference>
<dbReference type="SMART" id="SM00290">
    <property type="entry name" value="ZnF_UBP"/>
    <property type="match status" value="1"/>
</dbReference>
<dbReference type="PROSITE" id="PS50235">
    <property type="entry name" value="USP_3"/>
    <property type="match status" value="1"/>
</dbReference>
<dbReference type="GO" id="GO:0005681">
    <property type="term" value="C:spliceosomal complex"/>
    <property type="evidence" value="ECO:0007669"/>
    <property type="project" value="UniProtKB-KW"/>
</dbReference>
<keyword evidence="3" id="KW-0507">mRNA processing</keyword>
<feature type="repeat" description="WD" evidence="12">
    <location>
        <begin position="534"/>
        <end position="575"/>
    </location>
</feature>
<dbReference type="Pfam" id="PF00400">
    <property type="entry name" value="WD40"/>
    <property type="match status" value="7"/>
</dbReference>
<dbReference type="GO" id="GO:0034511">
    <property type="term" value="F:U3 snoRNA binding"/>
    <property type="evidence" value="ECO:0007669"/>
    <property type="project" value="TreeGrafter"/>
</dbReference>
<dbReference type="GO" id="GO:0000472">
    <property type="term" value="P:endonucleolytic cleavage to generate mature 5'-end of SSU-rRNA from (SSU-rRNA, 5.8S rRNA, LSU-rRNA)"/>
    <property type="evidence" value="ECO:0007669"/>
    <property type="project" value="TreeGrafter"/>
</dbReference>
<evidence type="ECO:0000256" key="7">
    <source>
        <dbReference type="ARBA" id="ARBA00022771"/>
    </source>
</evidence>
<sequence>MANKQPLKTTFEAEHVIRPIFTGGSVSINDDARILATVLGEDVVLTDPTNGKHLAQIEGDGELISTLTLTPSASHLIICSRSLSMRIFSLKRSEDDGTIEATPTRTVKAHSTPVNALTVDRTSTLLATGGTDGAVKVWDIVGGYVTHTFRGSSVLVSSLRFFEAVSRSNETQSRKGKKSKRQEESDEEEENSTTINFRLACGQQNGKVRVWDLHKRNCVANLDSHVSDVQGLDYSPEQHALVTAGRDKTITWWDAKSWKIRKVVPCLELVEAAGFIDGGNLTYSAGANGSLRIWDTDTGREVTPQQPAKSEEEGIVSAIYRPGLPFILLVQVDHTLALYKLPQKADAATLSAPEPFRRISGTHDDIIDLGYLLPDRSMVALATNSEDVRIVSVVETQDQNDGVNVDSGSSPYFGQDVALLRGHDEIVISLDIDWSGHWIATGAKDNTARLWRIDPANNSYTCWAVFSGHAESLGAVALPKSVPPESSAARTDPLNHPPTFLITGSQDQTVKKWEIPRTAQQQGHKSSSRAIFTRKAHEKDINAINVHHSNQLFASASQDKTVKIWSAEEGEVQGILRGHKRGVWSVQFSPAQMPAIQGEDGPVTGKGVILTGSGDKTIKLWNLATYTCIRTFEGHSNSILKVAWLNMPASQEQSKKRVHFASAGGDGLVKVWDANSGETECTLDNHEDRVWVVAVHPENNTIVSGSGDSTVTFWKDTSSETQAAASQAALKVIEQEQELENHIHAGSFREAITLALQLNHPGRLLSLFNSVMTTDKPDKGSLSGLRAVDEVLASLSDEQIFLLLLRLRDWNTNARTAPVAQKILWTLIRSYPASKFSNLSVKGAQGQKSLKDVLHAIRVYTERHYKRTEELVDESYLVEYTLQEMDDLAPMLEDENVLLQDSIFGAYAKCIVLPSTKCGPGPELQGSTPPVTAYNLRLQSFICDVESAENCATRDKERSLGRNLNMSKRQASEALEDIASPASKRSRLDFDTPEPGSEELINETNTNGNAQEVDDDDDFDDQEIMAAAPIRQFAPTEGYDDLYLDTIDRNVLDFDFEKLCSVSLSNINVYACLVCGKYFQGRGPKSHAYFHSLDEDHHVYINLESQLVYVLPEGYEVKSRALEDIKYVSDPRYTKKEVIEMDRTRRTSQTLDGKQYIPGFVGMNNIKENDYFNVVVQALAHVAPLRNFLLLDDFSSKTELVKRASILVRKIWNPRAFKAHVSPHELLQEISLRSNKRFNLTSQSDPVEFLSWFLNNLHLGLGGSKTKPGSSMIQRTFQGKMKIESQAITARADATDRLRFEDANVKVDIVRFLLLTLDLPSTPLFQDELEKNIIPQVPLTTILTKYDGQRAQEHHAQRKRYRLMHPLPPYLAFHVKRFSQNKFVSERNPTIVTFDARNLDMSPYVEPNPKEWPPGEPIWYDLVANVVHEAVRTREDVVDSGEERKTWKVQLKNKATGEWVVCQDLYVDKVQSELLYLGETYLQIWERRREPCKGKGKAS</sequence>
<evidence type="ECO:0000256" key="9">
    <source>
        <dbReference type="ARBA" id="ARBA00023187"/>
    </source>
</evidence>
<keyword evidence="10" id="KW-0539">Nucleus</keyword>
<dbReference type="PROSITE" id="PS00678">
    <property type="entry name" value="WD_REPEATS_1"/>
    <property type="match status" value="2"/>
</dbReference>
<proteinExistence type="predicted"/>
<dbReference type="FunFam" id="2.130.10.10:FF:001009">
    <property type="entry name" value="Small nucleolar ribonucleoprotein complex subunit, putative"/>
    <property type="match status" value="1"/>
</dbReference>
<dbReference type="Gene3D" id="2.130.10.10">
    <property type="entry name" value="YVTN repeat-like/Quinoprotein amine dehydrogenase"/>
    <property type="match status" value="4"/>
</dbReference>
<dbReference type="SUPFAM" id="SSF57850">
    <property type="entry name" value="RING/U-box"/>
    <property type="match status" value="1"/>
</dbReference>
<keyword evidence="4" id="KW-0479">Metal-binding</keyword>
<dbReference type="Pfam" id="PF02148">
    <property type="entry name" value="zf-UBP"/>
    <property type="match status" value="1"/>
</dbReference>
<keyword evidence="5" id="KW-0747">Spliceosome</keyword>
<dbReference type="InterPro" id="IPR001680">
    <property type="entry name" value="WD40_rpt"/>
</dbReference>
<dbReference type="InterPro" id="IPR013934">
    <property type="entry name" value="Utp13_C"/>
</dbReference>
<dbReference type="Gene3D" id="3.90.70.10">
    <property type="entry name" value="Cysteine proteinases"/>
    <property type="match status" value="1"/>
</dbReference>
<feature type="repeat" description="WD" evidence="12">
    <location>
        <begin position="270"/>
        <end position="304"/>
    </location>
</feature>
<protein>
    <recommendedName>
        <fullName evidence="19">U3 small nucleolar RNA-associated protein 13 C-terminal domain-containing protein</fullName>
    </recommendedName>
</protein>
<feature type="repeat" description="WD" evidence="12">
    <location>
        <begin position="660"/>
        <end position="682"/>
    </location>
</feature>
<dbReference type="GO" id="GO:0000245">
    <property type="term" value="P:spliceosomal complex assembly"/>
    <property type="evidence" value="ECO:0007669"/>
    <property type="project" value="InterPro"/>
</dbReference>
<evidence type="ECO:0000256" key="1">
    <source>
        <dbReference type="ARBA" id="ARBA00004604"/>
    </source>
</evidence>
<dbReference type="InterPro" id="IPR013083">
    <property type="entry name" value="Znf_RING/FYVE/PHD"/>
</dbReference>
<dbReference type="CDD" id="cd02669">
    <property type="entry name" value="Peptidase_C19M"/>
    <property type="match status" value="1"/>
</dbReference>
<evidence type="ECO:0000256" key="6">
    <source>
        <dbReference type="ARBA" id="ARBA00022737"/>
    </source>
</evidence>
<evidence type="ECO:0008006" key="19">
    <source>
        <dbReference type="Google" id="ProtNLM"/>
    </source>
</evidence>
<evidence type="ECO:0000256" key="12">
    <source>
        <dbReference type="PROSITE-ProRule" id="PRU00221"/>
    </source>
</evidence>
<dbReference type="CDD" id="cd00200">
    <property type="entry name" value="WD40"/>
    <property type="match status" value="2"/>
</dbReference>
<feature type="domain" description="UBP-type" evidence="16">
    <location>
        <begin position="1039"/>
        <end position="1136"/>
    </location>
</feature>
<dbReference type="InterPro" id="IPR028889">
    <property type="entry name" value="USP"/>
</dbReference>
<feature type="repeat" description="WD" evidence="12">
    <location>
        <begin position="609"/>
        <end position="631"/>
    </location>
</feature>
<dbReference type="PROSITE" id="PS50082">
    <property type="entry name" value="WD_REPEATS_2"/>
    <property type="match status" value="8"/>
</dbReference>
<dbReference type="FunFam" id="2.130.10.10:FF:001144">
    <property type="entry name" value="WD40 repeat-like protein"/>
    <property type="match status" value="1"/>
</dbReference>
<dbReference type="GO" id="GO:0000480">
    <property type="term" value="P:endonucleolytic cleavage in 5'-ETS of tricistronic rRNA transcript (SSU-rRNA, 5.8S rRNA, LSU-rRNA)"/>
    <property type="evidence" value="ECO:0007669"/>
    <property type="project" value="TreeGrafter"/>
</dbReference>
<evidence type="ECO:0000256" key="8">
    <source>
        <dbReference type="ARBA" id="ARBA00022833"/>
    </source>
</evidence>
<dbReference type="InterPro" id="IPR001607">
    <property type="entry name" value="Znf_UBP"/>
</dbReference>
<keyword evidence="9" id="KW-0508">mRNA splicing</keyword>
<evidence type="ECO:0000313" key="17">
    <source>
        <dbReference type="EMBL" id="CEI38839.1"/>
    </source>
</evidence>
<keyword evidence="2 12" id="KW-0853">WD repeat</keyword>
<dbReference type="GO" id="GO:0032040">
    <property type="term" value="C:small-subunit processome"/>
    <property type="evidence" value="ECO:0007669"/>
    <property type="project" value="InterPro"/>
</dbReference>
<evidence type="ECO:0000256" key="5">
    <source>
        <dbReference type="ARBA" id="ARBA00022728"/>
    </source>
</evidence>
<evidence type="ECO:0000256" key="10">
    <source>
        <dbReference type="ARBA" id="ARBA00023242"/>
    </source>
</evidence>
<comment type="subcellular location">
    <subcellularLocation>
        <location evidence="1">Nucleus</location>
        <location evidence="1">Nucleolus</location>
    </subcellularLocation>
</comment>
<dbReference type="InterPro" id="IPR033809">
    <property type="entry name" value="USP39"/>
</dbReference>
<feature type="repeat" description="WD" evidence="12">
    <location>
        <begin position="683"/>
        <end position="724"/>
    </location>
</feature>
<dbReference type="PRINTS" id="PR00320">
    <property type="entry name" value="GPROTEINBRPT"/>
</dbReference>
<feature type="repeat" description="WD" evidence="12">
    <location>
        <begin position="222"/>
        <end position="263"/>
    </location>
</feature>
<feature type="domain" description="USP" evidence="15">
    <location>
        <begin position="1161"/>
        <end position="1488"/>
    </location>
</feature>
<dbReference type="InterPro" id="IPR015943">
    <property type="entry name" value="WD40/YVTN_repeat-like_dom_sf"/>
</dbReference>
<dbReference type="Proteomes" id="UP000245910">
    <property type="component" value="Chromosome IIII"/>
</dbReference>
<dbReference type="Pfam" id="PF08625">
    <property type="entry name" value="Utp13"/>
    <property type="match status" value="1"/>
</dbReference>
<dbReference type="SMART" id="SM00320">
    <property type="entry name" value="WD40"/>
    <property type="match status" value="11"/>
</dbReference>
<keyword evidence="7 13" id="KW-0863">Zinc-finger</keyword>
<feature type="repeat" description="WD" evidence="12">
    <location>
        <begin position="107"/>
        <end position="148"/>
    </location>
</feature>
<dbReference type="InterPro" id="IPR001394">
    <property type="entry name" value="Peptidase_C19_UCH"/>
</dbReference>
<dbReference type="SUPFAM" id="SSF50978">
    <property type="entry name" value="WD40 repeat-like"/>
    <property type="match status" value="2"/>
</dbReference>
<evidence type="ECO:0000256" key="14">
    <source>
        <dbReference type="SAM" id="MobiDB-lite"/>
    </source>
</evidence>
<evidence type="ECO:0000259" key="16">
    <source>
        <dbReference type="PROSITE" id="PS50271"/>
    </source>
</evidence>
<evidence type="ECO:0000256" key="13">
    <source>
        <dbReference type="PROSITE-ProRule" id="PRU00502"/>
    </source>
</evidence>
<evidence type="ECO:0000259" key="15">
    <source>
        <dbReference type="PROSITE" id="PS50235"/>
    </source>
</evidence>
<organism evidence="17 18">
    <name type="scientific">Fusarium venenatum</name>
    <dbReference type="NCBI Taxonomy" id="56646"/>
    <lineage>
        <taxon>Eukaryota</taxon>
        <taxon>Fungi</taxon>
        <taxon>Dikarya</taxon>
        <taxon>Ascomycota</taxon>
        <taxon>Pezizomycotina</taxon>
        <taxon>Sordariomycetes</taxon>
        <taxon>Hypocreomycetidae</taxon>
        <taxon>Hypocreales</taxon>
        <taxon>Nectriaceae</taxon>
        <taxon>Fusarium</taxon>
    </lineage>
</organism>
<dbReference type="InterPro" id="IPR020472">
    <property type="entry name" value="WD40_PAC1"/>
</dbReference>
<dbReference type="Gene3D" id="3.30.40.10">
    <property type="entry name" value="Zinc/RING finger domain, C3HC4 (zinc finger)"/>
    <property type="match status" value="1"/>
</dbReference>
<evidence type="ECO:0000256" key="3">
    <source>
        <dbReference type="ARBA" id="ARBA00022664"/>
    </source>
</evidence>
<reference evidence="18" key="1">
    <citation type="submission" date="2014-10" db="EMBL/GenBank/DDBJ databases">
        <authorList>
            <person name="King R."/>
        </authorList>
    </citation>
    <scope>NUCLEOTIDE SEQUENCE [LARGE SCALE GENOMIC DNA]</scope>
    <source>
        <strain evidence="18">A3/5</strain>
    </source>
</reference>
<dbReference type="InterPro" id="IPR038765">
    <property type="entry name" value="Papain-like_cys_pep_sf"/>
</dbReference>
<feature type="repeat" description="WD" evidence="12">
    <location>
        <begin position="420"/>
        <end position="461"/>
    </location>
</feature>
<dbReference type="GO" id="GO:0030686">
    <property type="term" value="C:90S preribosome"/>
    <property type="evidence" value="ECO:0007669"/>
    <property type="project" value="TreeGrafter"/>
</dbReference>
<keyword evidence="18" id="KW-1185">Reference proteome</keyword>
<dbReference type="PROSITE" id="PS50294">
    <property type="entry name" value="WD_REPEATS_REGION"/>
    <property type="match status" value="5"/>
</dbReference>
<feature type="region of interest" description="Disordered" evidence="14">
    <location>
        <begin position="170"/>
        <end position="193"/>
    </location>
</feature>
<keyword evidence="6" id="KW-0677">Repeat</keyword>
<dbReference type="GO" id="GO:0008270">
    <property type="term" value="F:zinc ion binding"/>
    <property type="evidence" value="ECO:0007669"/>
    <property type="project" value="UniProtKB-KW"/>
</dbReference>
<dbReference type="PANTHER" id="PTHR19854:SF15">
    <property type="entry name" value="TRANSDUCIN BETA-LIKE PROTEIN 3"/>
    <property type="match status" value="1"/>
</dbReference>
<dbReference type="Pfam" id="PF00443">
    <property type="entry name" value="UCH"/>
    <property type="match status" value="1"/>
</dbReference>
<dbReference type="GO" id="GO:0004843">
    <property type="term" value="F:cysteine-type deubiquitinase activity"/>
    <property type="evidence" value="ECO:0007669"/>
    <property type="project" value="InterPro"/>
</dbReference>
<dbReference type="STRING" id="56646.A0A2L2T196"/>
<accession>A0A2L2T196</accession>
<dbReference type="PANTHER" id="PTHR19854">
    <property type="entry name" value="TRANSDUCIN BETA-LIKE 3"/>
    <property type="match status" value="1"/>
</dbReference>
<keyword evidence="8" id="KW-0862">Zinc</keyword>
<dbReference type="InterPro" id="IPR036322">
    <property type="entry name" value="WD40_repeat_dom_sf"/>
</dbReference>
<dbReference type="InterPro" id="IPR019775">
    <property type="entry name" value="WD40_repeat_CS"/>
</dbReference>
<evidence type="ECO:0000313" key="18">
    <source>
        <dbReference type="Proteomes" id="UP000245910"/>
    </source>
</evidence>
<dbReference type="GO" id="GO:0016579">
    <property type="term" value="P:protein deubiquitination"/>
    <property type="evidence" value="ECO:0007669"/>
    <property type="project" value="InterPro"/>
</dbReference>
<evidence type="ECO:0000256" key="2">
    <source>
        <dbReference type="ARBA" id="ARBA00022574"/>
    </source>
</evidence>
<comment type="function">
    <text evidence="11">Component of the ASTRA complex involved in chromatin remodeling.</text>
</comment>
<evidence type="ECO:0000256" key="4">
    <source>
        <dbReference type="ARBA" id="ARBA00022723"/>
    </source>
</evidence>
<evidence type="ECO:0000256" key="11">
    <source>
        <dbReference type="ARBA" id="ARBA00037338"/>
    </source>
</evidence>
<dbReference type="EMBL" id="LN649232">
    <property type="protein sequence ID" value="CEI38839.1"/>
    <property type="molecule type" value="Genomic_DNA"/>
</dbReference>
<dbReference type="PROSITE" id="PS50271">
    <property type="entry name" value="ZF_UBP"/>
    <property type="match status" value="1"/>
</dbReference>